<sequence>MQKAGAGGRRASDCGPAPHRPRCITKFAQQYVGSFPVDDLDTQESAWLVQQQLWALKDCPRRRAVILKFSLQGLKIYSGEGEVGTRVGAADCQFAFMARNPRSPASKLFCHLFVGSQPGEVQILHLLLCRSFQLVHLLRHPEERARPEPCPGRVGDVPLKPLSGSGGTPGLVREPLGGDELSQHVNALVSFGRLPAGGPGGSGKEPPESESRGGARHARLGNPYCSPTLVRKKAIRSKVIRSGAYRACTYETQLQLSAREACEWPGASRRGWA</sequence>
<reference evidence="2" key="1">
    <citation type="submission" date="2018-05" db="EMBL/GenBank/DDBJ databases">
        <authorList>
            <person name="Pedro S.L.S."/>
            <person name="Freitas R.C."/>
            <person name="Barreto A.S."/>
            <person name="Lima A.O.S."/>
        </authorList>
    </citation>
    <scope>NUCLEOTIDE SEQUENCE</scope>
    <source>
        <strain evidence="2">BP203</strain>
        <tissue evidence="2">Muscle</tissue>
    </source>
</reference>
<dbReference type="EMBL" id="PGGH01239421">
    <property type="protein sequence ID" value="NIG60987.1"/>
    <property type="molecule type" value="Genomic_DNA"/>
</dbReference>
<keyword evidence="3" id="KW-1185">Reference proteome</keyword>
<dbReference type="Proteomes" id="UP001165941">
    <property type="component" value="Unassembled WGS sequence"/>
</dbReference>
<dbReference type="PANTHER" id="PTHR15832">
    <property type="entry name" value="SHC (SRC HOMOLOGY DOMAIN C-TERMINAL) ADAPTOR HOMOLOG"/>
    <property type="match status" value="1"/>
</dbReference>
<protein>
    <submittedName>
        <fullName evidence="2">SH2 domain-containing protein 5 isoform X1</fullName>
    </submittedName>
</protein>
<gene>
    <name evidence="2" type="ORF">BU61_9147</name>
</gene>
<proteinExistence type="predicted"/>
<accession>A0ABX0SAE1</accession>
<feature type="region of interest" description="Disordered" evidence="1">
    <location>
        <begin position="192"/>
        <end position="220"/>
    </location>
</feature>
<organism evidence="2 3">
    <name type="scientific">Pontoporia blainvillei</name>
    <name type="common">Franciscana</name>
    <name type="synonym">Delphinus blainvillei</name>
    <dbReference type="NCBI Taxonomy" id="48723"/>
    <lineage>
        <taxon>Eukaryota</taxon>
        <taxon>Metazoa</taxon>
        <taxon>Chordata</taxon>
        <taxon>Craniata</taxon>
        <taxon>Vertebrata</taxon>
        <taxon>Euteleostomi</taxon>
        <taxon>Mammalia</taxon>
        <taxon>Eutheria</taxon>
        <taxon>Laurasiatheria</taxon>
        <taxon>Artiodactyla</taxon>
        <taxon>Whippomorpha</taxon>
        <taxon>Cetacea</taxon>
        <taxon>Odontoceti</taxon>
        <taxon>Pontoporiidae</taxon>
        <taxon>Pontoporia</taxon>
    </lineage>
</organism>
<comment type="caution">
    <text evidence="2">The sequence shown here is derived from an EMBL/GenBank/DDBJ whole genome shotgun (WGS) entry which is preliminary data.</text>
</comment>
<dbReference type="SUPFAM" id="SSF50729">
    <property type="entry name" value="PH domain-like"/>
    <property type="match status" value="1"/>
</dbReference>
<evidence type="ECO:0000313" key="2">
    <source>
        <dbReference type="EMBL" id="NIG60987.1"/>
    </source>
</evidence>
<feature type="region of interest" description="Disordered" evidence="1">
    <location>
        <begin position="145"/>
        <end position="177"/>
    </location>
</feature>
<evidence type="ECO:0000256" key="1">
    <source>
        <dbReference type="SAM" id="MobiDB-lite"/>
    </source>
</evidence>
<evidence type="ECO:0000313" key="3">
    <source>
        <dbReference type="Proteomes" id="UP001165941"/>
    </source>
</evidence>
<dbReference type="PANTHER" id="PTHR15832:SF3">
    <property type="entry name" value="SH2 DOMAIN-CONTAINING PROTEIN 5"/>
    <property type="match status" value="1"/>
</dbReference>
<name>A0ABX0SAE1_PONBL</name>